<dbReference type="Proteomes" id="UP000006055">
    <property type="component" value="Chromosome"/>
</dbReference>
<feature type="domain" description="PilZ" evidence="1">
    <location>
        <begin position="172"/>
        <end position="272"/>
    </location>
</feature>
<dbReference type="EMBL" id="CP003360">
    <property type="protein sequence ID" value="AFM24494.1"/>
    <property type="molecule type" value="Genomic_DNA"/>
</dbReference>
<name>I4C4K3_DESTA</name>
<dbReference type="Pfam" id="PF07238">
    <property type="entry name" value="PilZ"/>
    <property type="match status" value="1"/>
</dbReference>
<organism evidence="2 3">
    <name type="scientific">Desulfomonile tiedjei (strain ATCC 49306 / DSM 6799 / DCB-1)</name>
    <dbReference type="NCBI Taxonomy" id="706587"/>
    <lineage>
        <taxon>Bacteria</taxon>
        <taxon>Pseudomonadati</taxon>
        <taxon>Thermodesulfobacteriota</taxon>
        <taxon>Desulfomonilia</taxon>
        <taxon>Desulfomonilales</taxon>
        <taxon>Desulfomonilaceae</taxon>
        <taxon>Desulfomonile</taxon>
    </lineage>
</organism>
<evidence type="ECO:0000259" key="1">
    <source>
        <dbReference type="Pfam" id="PF07238"/>
    </source>
</evidence>
<dbReference type="OrthoDB" id="6198884at2"/>
<gene>
    <name evidence="2" type="ordered locus">Desti_1785</name>
</gene>
<dbReference type="KEGG" id="dti:Desti_1785"/>
<evidence type="ECO:0000313" key="2">
    <source>
        <dbReference type="EMBL" id="AFM24494.1"/>
    </source>
</evidence>
<dbReference type="RefSeq" id="WP_014809640.1">
    <property type="nucleotide sequence ID" value="NC_018025.1"/>
</dbReference>
<proteinExistence type="predicted"/>
<evidence type="ECO:0000313" key="3">
    <source>
        <dbReference type="Proteomes" id="UP000006055"/>
    </source>
</evidence>
<keyword evidence="3" id="KW-1185">Reference proteome</keyword>
<protein>
    <submittedName>
        <fullName evidence="2">PilZ domain-containing protein</fullName>
    </submittedName>
</protein>
<dbReference type="HOGENOM" id="CLU_076554_0_0_7"/>
<dbReference type="GO" id="GO:0035438">
    <property type="term" value="F:cyclic-di-GMP binding"/>
    <property type="evidence" value="ECO:0007669"/>
    <property type="project" value="InterPro"/>
</dbReference>
<reference evidence="3" key="1">
    <citation type="submission" date="2012-06" db="EMBL/GenBank/DDBJ databases">
        <title>Complete sequence of chromosome of Desulfomonile tiedjei DSM 6799.</title>
        <authorList>
            <person name="Lucas S."/>
            <person name="Copeland A."/>
            <person name="Lapidus A."/>
            <person name="Glavina del Rio T."/>
            <person name="Dalin E."/>
            <person name="Tice H."/>
            <person name="Bruce D."/>
            <person name="Goodwin L."/>
            <person name="Pitluck S."/>
            <person name="Peters L."/>
            <person name="Ovchinnikova G."/>
            <person name="Zeytun A."/>
            <person name="Lu M."/>
            <person name="Kyrpides N."/>
            <person name="Mavromatis K."/>
            <person name="Ivanova N."/>
            <person name="Brettin T."/>
            <person name="Detter J.C."/>
            <person name="Han C."/>
            <person name="Larimer F."/>
            <person name="Land M."/>
            <person name="Hauser L."/>
            <person name="Markowitz V."/>
            <person name="Cheng J.-F."/>
            <person name="Hugenholtz P."/>
            <person name="Woyke T."/>
            <person name="Wu D."/>
            <person name="Spring S."/>
            <person name="Schroeder M."/>
            <person name="Brambilla E."/>
            <person name="Klenk H.-P."/>
            <person name="Eisen J.A."/>
        </authorList>
    </citation>
    <scope>NUCLEOTIDE SEQUENCE [LARGE SCALE GENOMIC DNA]</scope>
    <source>
        <strain evidence="3">ATCC 49306 / DSM 6799 / DCB-1</strain>
    </source>
</reference>
<dbReference type="AlphaFoldDB" id="I4C4K3"/>
<dbReference type="Gene3D" id="2.40.10.220">
    <property type="entry name" value="predicted glycosyltransferase like domains"/>
    <property type="match status" value="1"/>
</dbReference>
<accession>I4C4K3</accession>
<dbReference type="eggNOG" id="COG2197">
    <property type="taxonomic scope" value="Bacteria"/>
</dbReference>
<dbReference type="InterPro" id="IPR009875">
    <property type="entry name" value="PilZ_domain"/>
</dbReference>
<sequence>METKTVVNAQKILGDIRSGLSDSVLMAKYNLSPRGLERLLLKLAQLGAIKRVNAAELLKDIRSGITNSELMKKHNLSRKALKRVLEEMTDVGIHFFRENRQPREKLRIKTIEIVGDIRSGMSELAIMDKYGLSSRGLQSAFWKLVRSGALTWEEILNNFPNLEESVTLQLIRRNIRSYPILSVKVYEEDNPQNQGKLRDLSETGLGITGMEACVGEVKKIVLVPDEFMDLNAMTLQVVCRWFRSDEAKGLHSAGFQIQNLNDKNAAAIRELVQLMTLTFE</sequence>